<keyword evidence="2" id="KW-1133">Transmembrane helix</keyword>
<feature type="transmembrane region" description="Helical" evidence="2">
    <location>
        <begin position="61"/>
        <end position="85"/>
    </location>
</feature>
<evidence type="ECO:0000256" key="1">
    <source>
        <dbReference type="SAM" id="MobiDB-lite"/>
    </source>
</evidence>
<reference evidence="3 4" key="1">
    <citation type="journal article" date="2015" name="Nature">
        <title>rRNA introns, odd ribosomes, and small enigmatic genomes across a large radiation of phyla.</title>
        <authorList>
            <person name="Brown C.T."/>
            <person name="Hug L.A."/>
            <person name="Thomas B.C."/>
            <person name="Sharon I."/>
            <person name="Castelle C.J."/>
            <person name="Singh A."/>
            <person name="Wilkins M.J."/>
            <person name="Williams K.H."/>
            <person name="Banfield J.F."/>
        </authorList>
    </citation>
    <scope>NUCLEOTIDE SEQUENCE [LARGE SCALE GENOMIC DNA]</scope>
</reference>
<organism evidence="3 4">
    <name type="scientific">Candidatus Amesbacteria bacterium GW2011_GWA2_47_11</name>
    <dbReference type="NCBI Taxonomy" id="1618357"/>
    <lineage>
        <taxon>Bacteria</taxon>
        <taxon>Candidatus Amesiibacteriota</taxon>
    </lineage>
</organism>
<gene>
    <name evidence="3" type="ORF">UX78_C0008G0025</name>
</gene>
<evidence type="ECO:0000313" key="4">
    <source>
        <dbReference type="Proteomes" id="UP000034607"/>
    </source>
</evidence>
<dbReference type="AlphaFoldDB" id="A0A0G1RH33"/>
<proteinExistence type="predicted"/>
<evidence type="ECO:0000256" key="2">
    <source>
        <dbReference type="SAM" id="Phobius"/>
    </source>
</evidence>
<keyword evidence="2" id="KW-0812">Transmembrane</keyword>
<sequence>MVILQRMKDNGLEENKPVSENNHRSRMLRDFGLFTLAFVGAGALLGSACALTAPFNAENVATAAAIGAGAGGVLEAAYISILLFVHGK</sequence>
<feature type="transmembrane region" description="Helical" evidence="2">
    <location>
        <begin position="31"/>
        <end position="55"/>
    </location>
</feature>
<evidence type="ECO:0000313" key="3">
    <source>
        <dbReference type="EMBL" id="KKU56461.1"/>
    </source>
</evidence>
<keyword evidence="2" id="KW-0472">Membrane</keyword>
<protein>
    <submittedName>
        <fullName evidence="3">Uncharacterized protein</fullName>
    </submittedName>
</protein>
<dbReference type="EMBL" id="LCNM01000008">
    <property type="protein sequence ID" value="KKU56461.1"/>
    <property type="molecule type" value="Genomic_DNA"/>
</dbReference>
<comment type="caution">
    <text evidence="3">The sequence shown here is derived from an EMBL/GenBank/DDBJ whole genome shotgun (WGS) entry which is preliminary data.</text>
</comment>
<feature type="region of interest" description="Disordered" evidence="1">
    <location>
        <begin position="1"/>
        <end position="21"/>
    </location>
</feature>
<accession>A0A0G1RH33</accession>
<dbReference type="Proteomes" id="UP000034607">
    <property type="component" value="Unassembled WGS sequence"/>
</dbReference>
<name>A0A0G1RH33_9BACT</name>